<proteinExistence type="predicted"/>
<dbReference type="InterPro" id="IPR000225">
    <property type="entry name" value="Armadillo"/>
</dbReference>
<reference evidence="6" key="1">
    <citation type="journal article" date="2021" name="Sci. Rep.">
        <title>Diploid genomic architecture of Nitzschia inconspicua, an elite biomass production diatom.</title>
        <authorList>
            <person name="Oliver A."/>
            <person name="Podell S."/>
            <person name="Pinowska A."/>
            <person name="Traller J.C."/>
            <person name="Smith S.R."/>
            <person name="McClure R."/>
            <person name="Beliaev A."/>
            <person name="Bohutskyi P."/>
            <person name="Hill E.A."/>
            <person name="Rabines A."/>
            <person name="Zheng H."/>
            <person name="Allen L.Z."/>
            <person name="Kuo A."/>
            <person name="Grigoriev I.V."/>
            <person name="Allen A.E."/>
            <person name="Hazlebeck D."/>
            <person name="Allen E.E."/>
        </authorList>
    </citation>
    <scope>NUCLEOTIDE SEQUENCE</scope>
    <source>
        <strain evidence="6">Hildebrandi</strain>
    </source>
</reference>
<evidence type="ECO:0000256" key="1">
    <source>
        <dbReference type="ARBA" id="ARBA00022614"/>
    </source>
</evidence>
<feature type="domain" description="NACHT" evidence="4">
    <location>
        <begin position="2311"/>
        <end position="2474"/>
    </location>
</feature>
<feature type="region of interest" description="Disordered" evidence="3">
    <location>
        <begin position="477"/>
        <end position="558"/>
    </location>
</feature>
<dbReference type="SMART" id="SM00368">
    <property type="entry name" value="LRR_RI"/>
    <property type="match status" value="5"/>
</dbReference>
<dbReference type="OrthoDB" id="192148at2759"/>
<dbReference type="EMBL" id="JAGRRH010000021">
    <property type="protein sequence ID" value="KAG7347066.1"/>
    <property type="molecule type" value="Genomic_DNA"/>
</dbReference>
<dbReference type="Pfam" id="PF12770">
    <property type="entry name" value="CHAT"/>
    <property type="match status" value="1"/>
</dbReference>
<evidence type="ECO:0000256" key="3">
    <source>
        <dbReference type="SAM" id="MobiDB-lite"/>
    </source>
</evidence>
<gene>
    <name evidence="6" type="ORF">IV203_006135</name>
</gene>
<dbReference type="InterPro" id="IPR007111">
    <property type="entry name" value="NACHT_NTPase"/>
</dbReference>
<dbReference type="Pfam" id="PF13516">
    <property type="entry name" value="LRR_6"/>
    <property type="match status" value="1"/>
</dbReference>
<evidence type="ECO:0000313" key="6">
    <source>
        <dbReference type="EMBL" id="KAG7347066.1"/>
    </source>
</evidence>
<feature type="compositionally biased region" description="Polar residues" evidence="3">
    <location>
        <begin position="539"/>
        <end position="557"/>
    </location>
</feature>
<keyword evidence="1" id="KW-0433">Leucine-rich repeat</keyword>
<feature type="compositionally biased region" description="Basic and acidic residues" evidence="3">
    <location>
        <begin position="500"/>
        <end position="519"/>
    </location>
</feature>
<organism evidence="6 7">
    <name type="scientific">Nitzschia inconspicua</name>
    <dbReference type="NCBI Taxonomy" id="303405"/>
    <lineage>
        <taxon>Eukaryota</taxon>
        <taxon>Sar</taxon>
        <taxon>Stramenopiles</taxon>
        <taxon>Ochrophyta</taxon>
        <taxon>Bacillariophyta</taxon>
        <taxon>Bacillariophyceae</taxon>
        <taxon>Bacillariophycidae</taxon>
        <taxon>Bacillariales</taxon>
        <taxon>Bacillariaceae</taxon>
        <taxon>Nitzschia</taxon>
    </lineage>
</organism>
<protein>
    <submittedName>
        <fullName evidence="6">NACHT domain containing protein</fullName>
    </submittedName>
</protein>
<dbReference type="InterPro" id="IPR001611">
    <property type="entry name" value="Leu-rich_rpt"/>
</dbReference>
<feature type="region of interest" description="Disordered" evidence="3">
    <location>
        <begin position="113"/>
        <end position="138"/>
    </location>
</feature>
<evidence type="ECO:0000259" key="5">
    <source>
        <dbReference type="Pfam" id="PF12770"/>
    </source>
</evidence>
<dbReference type="PANTHER" id="PTHR24112">
    <property type="entry name" value="LEUCINE-RICH REPEAT, ISOFORM F-RELATED"/>
    <property type="match status" value="1"/>
</dbReference>
<evidence type="ECO:0000313" key="7">
    <source>
        <dbReference type="Proteomes" id="UP000693970"/>
    </source>
</evidence>
<evidence type="ECO:0000259" key="4">
    <source>
        <dbReference type="Pfam" id="PF05729"/>
    </source>
</evidence>
<reference evidence="6" key="2">
    <citation type="submission" date="2021-04" db="EMBL/GenBank/DDBJ databases">
        <authorList>
            <person name="Podell S."/>
        </authorList>
    </citation>
    <scope>NUCLEOTIDE SEQUENCE</scope>
    <source>
        <strain evidence="6">Hildebrandi</strain>
    </source>
</reference>
<dbReference type="Proteomes" id="UP000693970">
    <property type="component" value="Unassembled WGS sequence"/>
</dbReference>
<feature type="domain" description="CHAT" evidence="5">
    <location>
        <begin position="2067"/>
        <end position="2199"/>
    </location>
</feature>
<feature type="compositionally biased region" description="Polar residues" evidence="3">
    <location>
        <begin position="489"/>
        <end position="498"/>
    </location>
</feature>
<feature type="region of interest" description="Disordered" evidence="3">
    <location>
        <begin position="324"/>
        <end position="360"/>
    </location>
</feature>
<comment type="caution">
    <text evidence="6">The sequence shown here is derived from an EMBL/GenBank/DDBJ whole genome shotgun (WGS) entry which is preliminary data.</text>
</comment>
<name>A0A9K3PHL5_9STRA</name>
<keyword evidence="7" id="KW-1185">Reference proteome</keyword>
<dbReference type="Pfam" id="PF05729">
    <property type="entry name" value="NACHT"/>
    <property type="match status" value="1"/>
</dbReference>
<keyword evidence="2" id="KW-0677">Repeat</keyword>
<dbReference type="PANTHER" id="PTHR24112:SF9">
    <property type="entry name" value="PROTEIN PHOSPHATASE 1 REGULATORY SUBUNIT 37"/>
    <property type="match status" value="1"/>
</dbReference>
<accession>A0A9K3PHL5</accession>
<dbReference type="InterPro" id="IPR051279">
    <property type="entry name" value="PP1-Reg/Actin-Interact_Protein"/>
</dbReference>
<dbReference type="SMART" id="SM00185">
    <property type="entry name" value="ARM"/>
    <property type="match status" value="4"/>
</dbReference>
<dbReference type="InterPro" id="IPR024983">
    <property type="entry name" value="CHAT_dom"/>
</dbReference>
<evidence type="ECO:0000256" key="2">
    <source>
        <dbReference type="ARBA" id="ARBA00022737"/>
    </source>
</evidence>
<sequence length="2546" mass="281099">MKRILRSGLSASSEQQSSSFDADATDTTFSTLGFVHRIGRSHSLGERTENPMSEIALQLPSAWTIPHEELRCSDPSSIRIFSRSSSLKTTIYADVPLPSPLNFLQSEMPRRTIGRTSSGRNVRDVRRGNGEISDGNNGSDFYPTLVQPAHQSCPLDTNSTKIYYYEVTIAVTPSRRRLYPSEGSPAIVDVMIGFVQGESQIEGILPGEIPGSIGWGSNGLYVNGQRLSLSDNHQFFNGDIIGCGIEIGGTQRAFFTRNGTLVVPPHTSTAFIDESRCGGSPSNCYPVIAFQHAAGQGLLKSNFGLDSTFPFRWLGNEWMAFTSNQHGGRDSTSSSERSSGGGLPVVPRSGKENPRSPSCFNGIGFPDVQVDSTTNDLGNLLTRPCNLYNARDIEVSVTTRNTAFSTASSIPTPNTTHVTIPTNIIPGTQYAMDDTFAVYGTQNSTINLEGDDPAAVAISEHFKIVGGNSSPSTLDWMTTGNGMVGNELISPNQGSPSSFRRLDSSRRKREERGQPRRESSSASSIAANGRKGSEAAPGNTITSSQAKTSCQHQSPSDPVSMVERFNEHIIESDLTHVAGRELLKNAMDNSNSLLAVSKKEDADFSEIRRLLDQCNKDQQQLQMKLNTALEESVTVDNLEELFAVNDTICSAIEAGKSVLKRDKGKKEKLLDGPTVDVLVENQDIFSLICTLRAIGEQRLRAALALMNFAKNDPLLRNEIRSSGGMHSFLTLFRTKGVTRELQVVASMAVVHTLPSFVSSSQTSPSVGLKIMECLRFLVTANSVSPNGTHISKEEMCRAASVGVNVLWINAIQPLLTMEKVKRDSRNMELTLNPSRSMRPGRPGSRSGGGVFDQGLESMEIQELTESAVILIAYLVKLTNAKQLRIDLECGIVEQICEVDQARPIAVREGLLAIFVEWIRSGDINKIKPAASALRYLISTNDSYMAGWIHSQVVNEGAIREIVKLLNESVGHDVRVAVSQMLSALCIAPHTRAAVIEANCVSYLIALLYEHTSPDSEEMVYCAGNALLQLAACSMMRSHGASNFLLPGDPDSTSQTRDVVNEIVEGWAHGSFVHIALKHTGKLRSVSVEALRVLSEDMSPSRKTRLHLCGAGAAEALGATIKSNELAIKALEFDEHNDIIAHIGEEVVLPAIKDTYEALRALANILEPPKSHDSKMADVERSFPRLEMNPKELLVKGCIDVAKSGGLSGILRVSSMPIKRSSIPKNEMLSLERTDLLEEACRLLANLSPLLLSDVASSGGVSRWAIDVLDALDGILKRLNRSTEGALSDEALELYVDATKGIMALAIYEPLKIHIVNRTLPRLLFLRSTNGDQSDLSTLINQVLLSLGFTEDEITVQIAGNNPQLLVDWFCLQRSLLLQAMARAEIRTKLRGLWQLPLSDGNTEKLEEMNLIRQLSQHTETSMSSSCDPEDDPVMKDLFANFTNDYDSQDLTGAMRQQYFDVYEQDSSIRKFVRPVDVDGLVDPNEDDLTSLHVYPLNDINEERDWILDHRKSLSMDSGPQKFDVSGTMPMRIEKLLETCFPSRIMRNHIIPVNDLRPESSFNFRALIMPKRRFFSFRREGQLVARLCDKQAKDIDSDDVHWTLGFSNSTFAGEFIESLVQTLYLCPMIRGLSFVRTVEWTSKSGSDIQADADDGGGLLANLTGSLPPWVSFLTFDNMLYDRDLRALVAIIDTIGRLSAGQDDNNDFSPTARQSQGKFSGLSIRNSPQINRDVWMGFFQTLGKLSPSKRQPLSSPLSSLKILDLSGNKIGDEAAALVLELVHDKDSGCNLEQLDLSGNRIGRGTNVVRVLCAYTEYYRYNQTVGCKIMRKGWKSSLHTLILAENDLFLGQAGLEILALLKHNALCLRCLDLSNNSLEGDSYQLLASSLLKNTALCHLNLSGNKFSPALVDLVLEHLNADDAESGLSVFLLENNTPSLNESHRKTLATFLRRSRKNAIERYIKESETDATDMDGSFHRHGGDLDLIDEDTRKILTRTSISAGQPEQFTHVVPGEDTESEQNKITVLFSAPLVFSSGKNELHPFAKLDFEMERELLWQCMKEASRDIEMSFDNAHHSRLLATLTRRCSVLHYSGHGHPAFLPFEDGMGGPNWLDVQDIKELILQDGVVPFKFVFVSACHSGLAGETFASAGVPHVVCCKQESELKDTAALAFTRSFYLALLVGHTVKESFEQGCKAVRATPNLKDPDKEMEKFILLPKNGNHNVPVFQAKAIREWPKQPRHQRSVSQKFSRRRGSRGSLLTRIKSTLTLGAKSSELSVRNMMQEDPSPTAPQFFLGREVDMYYVISALLKLRKRLVTIYGETGIGRSSLACSVCHYINERASTIPDIQHIYFIKPKHGGQNVSCRSILRQLLDKLEDNGKCRSVDEDADTEAMLNIICRSLKQDKCLIVFDRTELLEKSDESQELPMILSTILYETKQVKVIITARTALGQPSIGGQVEHPYFLGPLTYSNTVKLFANLCPHLHTPSERGQLFKALVRDEDQEDLLPGAATINDRTKHIFPLIGNGIPAKIEKCAYSISPHDLSRLPLF</sequence>